<feature type="domain" description="SnoaL-like" evidence="1">
    <location>
        <begin position="3"/>
        <end position="118"/>
    </location>
</feature>
<name>A0ABS1D5A4_9PROT</name>
<organism evidence="2 3">
    <name type="scientific">Paracraurococcus ruber</name>
    <dbReference type="NCBI Taxonomy" id="77675"/>
    <lineage>
        <taxon>Bacteria</taxon>
        <taxon>Pseudomonadati</taxon>
        <taxon>Pseudomonadota</taxon>
        <taxon>Alphaproteobacteria</taxon>
        <taxon>Acetobacterales</taxon>
        <taxon>Roseomonadaceae</taxon>
        <taxon>Paracraurococcus</taxon>
    </lineage>
</organism>
<sequence>MSSTLEIAQEFAALCKAGTFEEAGERFWSEDIVSIEPMEGEMAVAKGLAAVKGKGAWWYANHEIHGAETHGPYVNGDQFALRFHLDVTPKASGQRMQMEEVGLYTVRDGKVVEERFFYRMG</sequence>
<dbReference type="Proteomes" id="UP000697995">
    <property type="component" value="Unassembled WGS sequence"/>
</dbReference>
<dbReference type="Gene3D" id="3.10.450.50">
    <property type="match status" value="1"/>
</dbReference>
<dbReference type="Pfam" id="PF20409">
    <property type="entry name" value="SnoaL_5"/>
    <property type="match status" value="1"/>
</dbReference>
<comment type="caution">
    <text evidence="2">The sequence shown here is derived from an EMBL/GenBank/DDBJ whole genome shotgun (WGS) entry which is preliminary data.</text>
</comment>
<dbReference type="EMBL" id="NRSG01000344">
    <property type="protein sequence ID" value="MBK1661656.1"/>
    <property type="molecule type" value="Genomic_DNA"/>
</dbReference>
<evidence type="ECO:0000313" key="3">
    <source>
        <dbReference type="Proteomes" id="UP000697995"/>
    </source>
</evidence>
<evidence type="ECO:0000313" key="2">
    <source>
        <dbReference type="EMBL" id="MBK1661656.1"/>
    </source>
</evidence>
<proteinExistence type="predicted"/>
<reference evidence="2 3" key="1">
    <citation type="journal article" date="2020" name="Microorganisms">
        <title>Osmotic Adaptation and Compatible Solute Biosynthesis of Phototrophic Bacteria as Revealed from Genome Analyses.</title>
        <authorList>
            <person name="Imhoff J.F."/>
            <person name="Rahn T."/>
            <person name="Kunzel S."/>
            <person name="Keller A."/>
            <person name="Neulinger S.C."/>
        </authorList>
    </citation>
    <scope>NUCLEOTIDE SEQUENCE [LARGE SCALE GENOMIC DNA]</scope>
    <source>
        <strain evidence="2 3">DSM 15382</strain>
    </source>
</reference>
<accession>A0ABS1D5A4</accession>
<gene>
    <name evidence="2" type="ORF">CKO45_25970</name>
</gene>
<keyword evidence="2" id="KW-0413">Isomerase</keyword>
<protein>
    <submittedName>
        <fullName evidence="2">Ketosteroid isomerase</fullName>
    </submittedName>
</protein>
<dbReference type="InterPro" id="IPR046860">
    <property type="entry name" value="SnoaL_5"/>
</dbReference>
<dbReference type="SUPFAM" id="SSF54427">
    <property type="entry name" value="NTF2-like"/>
    <property type="match status" value="1"/>
</dbReference>
<keyword evidence="3" id="KW-1185">Reference proteome</keyword>
<evidence type="ECO:0000259" key="1">
    <source>
        <dbReference type="Pfam" id="PF20409"/>
    </source>
</evidence>
<dbReference type="InterPro" id="IPR032710">
    <property type="entry name" value="NTF2-like_dom_sf"/>
</dbReference>
<dbReference type="GO" id="GO:0016853">
    <property type="term" value="F:isomerase activity"/>
    <property type="evidence" value="ECO:0007669"/>
    <property type="project" value="UniProtKB-KW"/>
</dbReference>
<dbReference type="RefSeq" id="WP_133222427.1">
    <property type="nucleotide sequence ID" value="NZ_NRSG01000344.1"/>
</dbReference>